<dbReference type="InterPro" id="IPR002401">
    <property type="entry name" value="Cyt_P450_E_grp-I"/>
</dbReference>
<dbReference type="AlphaFoldDB" id="R7SFM7"/>
<keyword evidence="6 10" id="KW-0560">Oxidoreductase</keyword>
<evidence type="ECO:0000256" key="1">
    <source>
        <dbReference type="ARBA" id="ARBA00001971"/>
    </source>
</evidence>
<keyword evidence="7 9" id="KW-0408">Iron</keyword>
<accession>R7SFM7</accession>
<keyword evidence="12" id="KW-1185">Reference proteome</keyword>
<dbReference type="InterPro" id="IPR036396">
    <property type="entry name" value="Cyt_P450_sf"/>
</dbReference>
<dbReference type="PANTHER" id="PTHR46300:SF5">
    <property type="entry name" value="CYTOCHROME P450"/>
    <property type="match status" value="1"/>
</dbReference>
<evidence type="ECO:0000313" key="11">
    <source>
        <dbReference type="EMBL" id="EIW73889.1"/>
    </source>
</evidence>
<dbReference type="GO" id="GO:0005506">
    <property type="term" value="F:iron ion binding"/>
    <property type="evidence" value="ECO:0007669"/>
    <property type="project" value="InterPro"/>
</dbReference>
<dbReference type="RefSeq" id="XP_007775930.1">
    <property type="nucleotide sequence ID" value="XM_007777740.1"/>
</dbReference>
<dbReference type="PANTHER" id="PTHR46300">
    <property type="entry name" value="P450, PUTATIVE (EUROFUNG)-RELATED-RELATED"/>
    <property type="match status" value="1"/>
</dbReference>
<dbReference type="EMBL" id="JH711607">
    <property type="protein sequence ID" value="EIW73889.1"/>
    <property type="molecule type" value="Genomic_DNA"/>
</dbReference>
<dbReference type="GO" id="GO:0016705">
    <property type="term" value="F:oxidoreductase activity, acting on paired donors, with incorporation or reduction of molecular oxygen"/>
    <property type="evidence" value="ECO:0007669"/>
    <property type="project" value="InterPro"/>
</dbReference>
<evidence type="ECO:0000256" key="9">
    <source>
        <dbReference type="PIRSR" id="PIRSR602401-1"/>
    </source>
</evidence>
<comment type="similarity">
    <text evidence="3 10">Belongs to the cytochrome P450 family.</text>
</comment>
<proteinExistence type="inferred from homology"/>
<dbReference type="PRINTS" id="PR00463">
    <property type="entry name" value="EP450I"/>
</dbReference>
<keyword evidence="4 9" id="KW-0349">Heme</keyword>
<dbReference type="GeneID" id="19204341"/>
<reference evidence="12" key="1">
    <citation type="journal article" date="2012" name="Science">
        <title>The Paleozoic origin of enzymatic lignin decomposition reconstructed from 31 fungal genomes.</title>
        <authorList>
            <person name="Floudas D."/>
            <person name="Binder M."/>
            <person name="Riley R."/>
            <person name="Barry K."/>
            <person name="Blanchette R.A."/>
            <person name="Henrissat B."/>
            <person name="Martinez A.T."/>
            <person name="Otillar R."/>
            <person name="Spatafora J.W."/>
            <person name="Yadav J.S."/>
            <person name="Aerts A."/>
            <person name="Benoit I."/>
            <person name="Boyd A."/>
            <person name="Carlson A."/>
            <person name="Copeland A."/>
            <person name="Coutinho P.M."/>
            <person name="de Vries R.P."/>
            <person name="Ferreira P."/>
            <person name="Findley K."/>
            <person name="Foster B."/>
            <person name="Gaskell J."/>
            <person name="Glotzer D."/>
            <person name="Gorecki P."/>
            <person name="Heitman J."/>
            <person name="Hesse C."/>
            <person name="Hori C."/>
            <person name="Igarashi K."/>
            <person name="Jurgens J.A."/>
            <person name="Kallen N."/>
            <person name="Kersten P."/>
            <person name="Kohler A."/>
            <person name="Kuees U."/>
            <person name="Kumar T.K.A."/>
            <person name="Kuo A."/>
            <person name="LaButti K."/>
            <person name="Larrondo L.F."/>
            <person name="Lindquist E."/>
            <person name="Ling A."/>
            <person name="Lombard V."/>
            <person name="Lucas S."/>
            <person name="Lundell T."/>
            <person name="Martin R."/>
            <person name="McLaughlin D.J."/>
            <person name="Morgenstern I."/>
            <person name="Morin E."/>
            <person name="Murat C."/>
            <person name="Nagy L.G."/>
            <person name="Nolan M."/>
            <person name="Ohm R.A."/>
            <person name="Patyshakuliyeva A."/>
            <person name="Rokas A."/>
            <person name="Ruiz-Duenas F.J."/>
            <person name="Sabat G."/>
            <person name="Salamov A."/>
            <person name="Samejima M."/>
            <person name="Schmutz J."/>
            <person name="Slot J.C."/>
            <person name="St John F."/>
            <person name="Stenlid J."/>
            <person name="Sun H."/>
            <person name="Sun S."/>
            <person name="Syed K."/>
            <person name="Tsang A."/>
            <person name="Wiebenga A."/>
            <person name="Young D."/>
            <person name="Pisabarro A."/>
            <person name="Eastwood D.C."/>
            <person name="Martin F."/>
            <person name="Cullen D."/>
            <person name="Grigoriev I.V."/>
            <person name="Hibbett D.S."/>
        </authorList>
    </citation>
    <scope>NUCLEOTIDE SEQUENCE [LARGE SCALE GENOMIC DNA]</scope>
    <source>
        <strain evidence="12">RWD-64-598 SS2</strain>
    </source>
</reference>
<dbReference type="KEGG" id="cput:CONPUDRAFT_160595"/>
<evidence type="ECO:0000256" key="7">
    <source>
        <dbReference type="ARBA" id="ARBA00023004"/>
    </source>
</evidence>
<dbReference type="Pfam" id="PF00067">
    <property type="entry name" value="p450"/>
    <property type="match status" value="1"/>
</dbReference>
<keyword evidence="8 10" id="KW-0503">Monooxygenase</keyword>
<evidence type="ECO:0000256" key="8">
    <source>
        <dbReference type="ARBA" id="ARBA00023033"/>
    </source>
</evidence>
<dbReference type="Gene3D" id="1.10.630.10">
    <property type="entry name" value="Cytochrome P450"/>
    <property type="match status" value="1"/>
</dbReference>
<evidence type="ECO:0000256" key="5">
    <source>
        <dbReference type="ARBA" id="ARBA00022723"/>
    </source>
</evidence>
<evidence type="ECO:0000256" key="3">
    <source>
        <dbReference type="ARBA" id="ARBA00010617"/>
    </source>
</evidence>
<dbReference type="InterPro" id="IPR001128">
    <property type="entry name" value="Cyt_P450"/>
</dbReference>
<dbReference type="InterPro" id="IPR017972">
    <property type="entry name" value="Cyt_P450_CS"/>
</dbReference>
<protein>
    <submittedName>
        <fullName evidence="11">Cytochrome P450</fullName>
    </submittedName>
</protein>
<evidence type="ECO:0000256" key="10">
    <source>
        <dbReference type="RuleBase" id="RU000461"/>
    </source>
</evidence>
<evidence type="ECO:0000313" key="12">
    <source>
        <dbReference type="Proteomes" id="UP000053558"/>
    </source>
</evidence>
<dbReference type="OMA" id="VESNIWA"/>
<dbReference type="OrthoDB" id="2789670at2759"/>
<gene>
    <name evidence="11" type="ORF">CONPUDRAFT_160595</name>
</gene>
<sequence length="151" mass="17141">MPVAPLGFPHVSTEEDVYNGYLIPKGSIIIANIWGMSRDPRRYPDPEAFRPERFLTKDGALNGDDVRFTFGWGRRICPGRHSAFASTWIATASLLAAYTFEKAKDKNGVEIDPVPQWITGLTRKHERVPLRVVPRYSRSKLEQLVKDAQQD</sequence>
<keyword evidence="5 9" id="KW-0479">Metal-binding</keyword>
<comment type="cofactor">
    <cofactor evidence="1 9">
        <name>heme</name>
        <dbReference type="ChEBI" id="CHEBI:30413"/>
    </cofactor>
</comment>
<dbReference type="Proteomes" id="UP000053558">
    <property type="component" value="Unassembled WGS sequence"/>
</dbReference>
<dbReference type="SUPFAM" id="SSF48264">
    <property type="entry name" value="Cytochrome P450"/>
    <property type="match status" value="1"/>
</dbReference>
<dbReference type="GO" id="GO:0020037">
    <property type="term" value="F:heme binding"/>
    <property type="evidence" value="ECO:0007669"/>
    <property type="project" value="InterPro"/>
</dbReference>
<comment type="pathway">
    <text evidence="2">Secondary metabolite biosynthesis.</text>
</comment>
<evidence type="ECO:0000256" key="2">
    <source>
        <dbReference type="ARBA" id="ARBA00005179"/>
    </source>
</evidence>
<dbReference type="eggNOG" id="KOG0156">
    <property type="taxonomic scope" value="Eukaryota"/>
</dbReference>
<organism evidence="11 12">
    <name type="scientific">Coniophora puteana (strain RWD-64-598)</name>
    <name type="common">Brown rot fungus</name>
    <dbReference type="NCBI Taxonomy" id="741705"/>
    <lineage>
        <taxon>Eukaryota</taxon>
        <taxon>Fungi</taxon>
        <taxon>Dikarya</taxon>
        <taxon>Basidiomycota</taxon>
        <taxon>Agaricomycotina</taxon>
        <taxon>Agaricomycetes</taxon>
        <taxon>Agaricomycetidae</taxon>
        <taxon>Boletales</taxon>
        <taxon>Coniophorineae</taxon>
        <taxon>Coniophoraceae</taxon>
        <taxon>Coniophora</taxon>
    </lineage>
</organism>
<evidence type="ECO:0000256" key="6">
    <source>
        <dbReference type="ARBA" id="ARBA00023002"/>
    </source>
</evidence>
<feature type="binding site" description="axial binding residue" evidence="9">
    <location>
        <position position="77"/>
    </location>
    <ligand>
        <name>heme</name>
        <dbReference type="ChEBI" id="CHEBI:30413"/>
    </ligand>
    <ligandPart>
        <name>Fe</name>
        <dbReference type="ChEBI" id="CHEBI:18248"/>
    </ligandPart>
</feature>
<dbReference type="GO" id="GO:0004497">
    <property type="term" value="F:monooxygenase activity"/>
    <property type="evidence" value="ECO:0007669"/>
    <property type="project" value="UniProtKB-KW"/>
</dbReference>
<dbReference type="PROSITE" id="PS00086">
    <property type="entry name" value="CYTOCHROME_P450"/>
    <property type="match status" value="1"/>
</dbReference>
<dbReference type="InterPro" id="IPR050364">
    <property type="entry name" value="Cytochrome_P450_fung"/>
</dbReference>
<name>R7SFM7_CONPW</name>
<evidence type="ECO:0000256" key="4">
    <source>
        <dbReference type="ARBA" id="ARBA00022617"/>
    </source>
</evidence>